<organism evidence="2 3">
    <name type="scientific">Gloeothece verrucosa (strain PCC 7822)</name>
    <name type="common">Cyanothece sp. (strain PCC 7822)</name>
    <dbReference type="NCBI Taxonomy" id="497965"/>
    <lineage>
        <taxon>Bacteria</taxon>
        <taxon>Bacillati</taxon>
        <taxon>Cyanobacteriota</taxon>
        <taxon>Cyanophyceae</taxon>
        <taxon>Oscillatoriophycideae</taxon>
        <taxon>Chroococcales</taxon>
        <taxon>Aphanothecaceae</taxon>
        <taxon>Gloeothece</taxon>
        <taxon>Gloeothece verrucosa</taxon>
    </lineage>
</organism>
<feature type="compositionally biased region" description="Polar residues" evidence="1">
    <location>
        <begin position="46"/>
        <end position="55"/>
    </location>
</feature>
<dbReference type="AlphaFoldDB" id="E0UEK8"/>
<dbReference type="RefSeq" id="WP_013324618.1">
    <property type="nucleotide sequence ID" value="NC_014501.1"/>
</dbReference>
<proteinExistence type="predicted"/>
<evidence type="ECO:0000313" key="2">
    <source>
        <dbReference type="EMBL" id="ADN16576.1"/>
    </source>
</evidence>
<accession>E0UEK8</accession>
<sequence>MPTVLMKNGELLEVPDDQMLSFLEKNRDSIQQRYSPRKRPIKRSDSSSVEITSTT</sequence>
<dbReference type="Proteomes" id="UP000008206">
    <property type="component" value="Chromosome"/>
</dbReference>
<reference evidence="3" key="1">
    <citation type="journal article" date="2011" name="MBio">
        <title>Novel metabolic attributes of the genus Cyanothece, comprising a group of unicellular nitrogen-fixing Cyanobacteria.</title>
        <authorList>
            <person name="Bandyopadhyay A."/>
            <person name="Elvitigala T."/>
            <person name="Welsh E."/>
            <person name="Stockel J."/>
            <person name="Liberton M."/>
            <person name="Min H."/>
            <person name="Sherman L.A."/>
            <person name="Pakrasi H.B."/>
        </authorList>
    </citation>
    <scope>NUCLEOTIDE SEQUENCE [LARGE SCALE GENOMIC DNA]</scope>
    <source>
        <strain evidence="3">PCC 7822</strain>
    </source>
</reference>
<evidence type="ECO:0000313" key="3">
    <source>
        <dbReference type="Proteomes" id="UP000008206"/>
    </source>
</evidence>
<feature type="region of interest" description="Disordered" evidence="1">
    <location>
        <begin position="27"/>
        <end position="55"/>
    </location>
</feature>
<gene>
    <name evidence="2" type="ordered locus">Cyan7822_4670</name>
</gene>
<dbReference type="EMBL" id="CP002198">
    <property type="protein sequence ID" value="ADN16576.1"/>
    <property type="molecule type" value="Genomic_DNA"/>
</dbReference>
<dbReference type="HOGENOM" id="CLU_3027184_0_0_3"/>
<dbReference type="KEGG" id="cyj:Cyan7822_4670"/>
<evidence type="ECO:0000256" key="1">
    <source>
        <dbReference type="SAM" id="MobiDB-lite"/>
    </source>
</evidence>
<protein>
    <submittedName>
        <fullName evidence="2">Uncharacterized protein</fullName>
    </submittedName>
</protein>
<keyword evidence="3" id="KW-1185">Reference proteome</keyword>
<dbReference type="eggNOG" id="ENOG502ZRZP">
    <property type="taxonomic scope" value="Bacteria"/>
</dbReference>
<name>E0UEK8_GLOV7</name>